<feature type="transmembrane region" description="Helical" evidence="7">
    <location>
        <begin position="457"/>
        <end position="483"/>
    </location>
</feature>
<feature type="transmembrane region" description="Helical" evidence="7">
    <location>
        <begin position="161"/>
        <end position="183"/>
    </location>
</feature>
<protein>
    <submittedName>
        <fullName evidence="9">Predicted arabinose efflux permease, MFS family</fullName>
    </submittedName>
</protein>
<feature type="transmembrane region" description="Helical" evidence="7">
    <location>
        <begin position="23"/>
        <end position="41"/>
    </location>
</feature>
<dbReference type="OrthoDB" id="9783227at2"/>
<feature type="transmembrane region" description="Helical" evidence="7">
    <location>
        <begin position="318"/>
        <end position="338"/>
    </location>
</feature>
<dbReference type="InterPro" id="IPR020846">
    <property type="entry name" value="MFS_dom"/>
</dbReference>
<sequence>MTDAALSRAADAPRPMTPQERRVVLAASAGAVFEWYDFFLYGSLTPVIAQNFFSNVHPTAAYIFALLAFAAGFAVRPFGALLFGRLGDLSGRKFTFLLTILIMGLSTFFIGLLPNFAAIGFAAPVLLTLLRMAQGLALGGEYGGAALFVGESAPHGRRGYYTSFIQLTASGGLLLALLVTLGFRALVGEEDFALYGWRFPFLASFLLLAASVWMRLRLNESPAYQRIKRAGRASAAPIAEAFGVWRHGRLALLALFGATAGQAVVWYTGQFYALFFLTQTLRLDSTTASLLMAGALALAAPLFTIFGALSDRIGRKPVILGGCLLAAALYFPIFHGLAQAVNPALAQATARAPARVIADPKNCDFQFDPVEAKAFVSSCDIAKNFLASAGVSYANVAAAPGTLAKIAIGDREIASFEGTGLNEAARAAQRAALERQVGDALAAAGYPARADPAKVNVLATLALLTALIGLVAMTYGPIAALLVELFPTRIRYTALSTPYHIGNGWFGGLLPPLAFALTAASGDIYSGLWYPVAVAALTFVVGLAFLPETRNRDITAGD</sequence>
<dbReference type="PANTHER" id="PTHR43045">
    <property type="entry name" value="SHIKIMATE TRANSPORTER"/>
    <property type="match status" value="1"/>
</dbReference>
<evidence type="ECO:0000256" key="1">
    <source>
        <dbReference type="ARBA" id="ARBA00004651"/>
    </source>
</evidence>
<keyword evidence="6 7" id="KW-0472">Membrane</keyword>
<accession>A0A212R898</accession>
<dbReference type="EMBL" id="FYDG01000003">
    <property type="protein sequence ID" value="SNB68382.1"/>
    <property type="molecule type" value="Genomic_DNA"/>
</dbReference>
<feature type="transmembrane region" description="Helical" evidence="7">
    <location>
        <begin position="504"/>
        <end position="522"/>
    </location>
</feature>
<comment type="subcellular location">
    <subcellularLocation>
        <location evidence="1">Cell membrane</location>
        <topology evidence="1">Multi-pass membrane protein</topology>
    </subcellularLocation>
</comment>
<dbReference type="PROSITE" id="PS50850">
    <property type="entry name" value="MFS"/>
    <property type="match status" value="1"/>
</dbReference>
<dbReference type="Pfam" id="PF00083">
    <property type="entry name" value="Sugar_tr"/>
    <property type="match status" value="2"/>
</dbReference>
<feature type="transmembrane region" description="Helical" evidence="7">
    <location>
        <begin position="528"/>
        <end position="546"/>
    </location>
</feature>
<evidence type="ECO:0000256" key="2">
    <source>
        <dbReference type="ARBA" id="ARBA00022448"/>
    </source>
</evidence>
<keyword evidence="3" id="KW-1003">Cell membrane</keyword>
<organism evidence="9 10">
    <name type="scientific">Rhodoblastus acidophilus</name>
    <name type="common">Rhodopseudomonas acidophila</name>
    <dbReference type="NCBI Taxonomy" id="1074"/>
    <lineage>
        <taxon>Bacteria</taxon>
        <taxon>Pseudomonadati</taxon>
        <taxon>Pseudomonadota</taxon>
        <taxon>Alphaproteobacteria</taxon>
        <taxon>Hyphomicrobiales</taxon>
        <taxon>Rhodoblastaceae</taxon>
        <taxon>Rhodoblastus</taxon>
    </lineage>
</organism>
<gene>
    <name evidence="9" type="ORF">SAMN06265338_10351</name>
</gene>
<evidence type="ECO:0000256" key="5">
    <source>
        <dbReference type="ARBA" id="ARBA00022989"/>
    </source>
</evidence>
<feature type="domain" description="Major facilitator superfamily (MFS) profile" evidence="8">
    <location>
        <begin position="23"/>
        <end position="550"/>
    </location>
</feature>
<keyword evidence="2" id="KW-0813">Transport</keyword>
<feature type="transmembrane region" description="Helical" evidence="7">
    <location>
        <begin position="96"/>
        <end position="123"/>
    </location>
</feature>
<dbReference type="PANTHER" id="PTHR43045:SF7">
    <property type="entry name" value="MAJOR FACILITATOR SUPERFAMILY TRANSPORTER"/>
    <property type="match status" value="1"/>
</dbReference>
<feature type="transmembrane region" description="Helical" evidence="7">
    <location>
        <begin position="195"/>
        <end position="216"/>
    </location>
</feature>
<evidence type="ECO:0000259" key="8">
    <source>
        <dbReference type="PROSITE" id="PS50850"/>
    </source>
</evidence>
<feature type="transmembrane region" description="Helical" evidence="7">
    <location>
        <begin position="288"/>
        <end position="306"/>
    </location>
</feature>
<dbReference type="Proteomes" id="UP000198418">
    <property type="component" value="Unassembled WGS sequence"/>
</dbReference>
<dbReference type="GO" id="GO:0022857">
    <property type="term" value="F:transmembrane transporter activity"/>
    <property type="evidence" value="ECO:0007669"/>
    <property type="project" value="InterPro"/>
</dbReference>
<keyword evidence="5 7" id="KW-1133">Transmembrane helix</keyword>
<dbReference type="InterPro" id="IPR005828">
    <property type="entry name" value="MFS_sugar_transport-like"/>
</dbReference>
<name>A0A212R898_RHOAC</name>
<dbReference type="Gene3D" id="1.20.1250.20">
    <property type="entry name" value="MFS general substrate transporter like domains"/>
    <property type="match status" value="2"/>
</dbReference>
<evidence type="ECO:0000256" key="7">
    <source>
        <dbReference type="SAM" id="Phobius"/>
    </source>
</evidence>
<evidence type="ECO:0000313" key="10">
    <source>
        <dbReference type="Proteomes" id="UP000198418"/>
    </source>
</evidence>
<evidence type="ECO:0000313" key="9">
    <source>
        <dbReference type="EMBL" id="SNB68382.1"/>
    </source>
</evidence>
<evidence type="ECO:0000256" key="3">
    <source>
        <dbReference type="ARBA" id="ARBA00022475"/>
    </source>
</evidence>
<dbReference type="SUPFAM" id="SSF103473">
    <property type="entry name" value="MFS general substrate transporter"/>
    <property type="match status" value="1"/>
</dbReference>
<keyword evidence="10" id="KW-1185">Reference proteome</keyword>
<feature type="transmembrane region" description="Helical" evidence="7">
    <location>
        <begin position="61"/>
        <end position="84"/>
    </location>
</feature>
<evidence type="ECO:0000256" key="4">
    <source>
        <dbReference type="ARBA" id="ARBA00022692"/>
    </source>
</evidence>
<dbReference type="GO" id="GO:0005886">
    <property type="term" value="C:plasma membrane"/>
    <property type="evidence" value="ECO:0007669"/>
    <property type="project" value="UniProtKB-SubCell"/>
</dbReference>
<keyword evidence="4 7" id="KW-0812">Transmembrane</keyword>
<evidence type="ECO:0000256" key="6">
    <source>
        <dbReference type="ARBA" id="ARBA00023136"/>
    </source>
</evidence>
<proteinExistence type="predicted"/>
<feature type="transmembrane region" description="Helical" evidence="7">
    <location>
        <begin position="250"/>
        <end position="268"/>
    </location>
</feature>
<reference evidence="10" key="1">
    <citation type="submission" date="2017-06" db="EMBL/GenBank/DDBJ databases">
        <authorList>
            <person name="Varghese N."/>
            <person name="Submissions S."/>
        </authorList>
    </citation>
    <scope>NUCLEOTIDE SEQUENCE [LARGE SCALE GENOMIC DNA]</scope>
    <source>
        <strain evidence="10">DSM 137</strain>
    </source>
</reference>
<feature type="transmembrane region" description="Helical" evidence="7">
    <location>
        <begin position="129"/>
        <end position="149"/>
    </location>
</feature>
<dbReference type="AlphaFoldDB" id="A0A212R898"/>
<dbReference type="InterPro" id="IPR036259">
    <property type="entry name" value="MFS_trans_sf"/>
</dbReference>